<protein>
    <submittedName>
        <fullName evidence="1">Uncharacterized protein</fullName>
    </submittedName>
</protein>
<keyword evidence="2" id="KW-1185">Reference proteome</keyword>
<name>A0A1W0WLB9_HYPEX</name>
<sequence length="84" mass="9238">MNTGEHSRDMEGLEIAGGLFVDSLLFLASVTGCDVLRNVLQASRPPIAAVDPLVRPRNAEMAGQNAIVRFLKHKFFQSARNDQK</sequence>
<evidence type="ECO:0000313" key="2">
    <source>
        <dbReference type="Proteomes" id="UP000192578"/>
    </source>
</evidence>
<dbReference type="EMBL" id="MTYJ01000080">
    <property type="protein sequence ID" value="OQV15996.1"/>
    <property type="molecule type" value="Genomic_DNA"/>
</dbReference>
<dbReference type="AlphaFoldDB" id="A0A1W0WLB9"/>
<comment type="caution">
    <text evidence="1">The sequence shown here is derived from an EMBL/GenBank/DDBJ whole genome shotgun (WGS) entry which is preliminary data.</text>
</comment>
<gene>
    <name evidence="1" type="ORF">BV898_09916</name>
</gene>
<proteinExistence type="predicted"/>
<organism evidence="1 2">
    <name type="scientific">Hypsibius exemplaris</name>
    <name type="common">Freshwater tardigrade</name>
    <dbReference type="NCBI Taxonomy" id="2072580"/>
    <lineage>
        <taxon>Eukaryota</taxon>
        <taxon>Metazoa</taxon>
        <taxon>Ecdysozoa</taxon>
        <taxon>Tardigrada</taxon>
        <taxon>Eutardigrada</taxon>
        <taxon>Parachela</taxon>
        <taxon>Hypsibioidea</taxon>
        <taxon>Hypsibiidae</taxon>
        <taxon>Hypsibius</taxon>
    </lineage>
</organism>
<evidence type="ECO:0000313" key="1">
    <source>
        <dbReference type="EMBL" id="OQV15996.1"/>
    </source>
</evidence>
<dbReference type="Proteomes" id="UP000192578">
    <property type="component" value="Unassembled WGS sequence"/>
</dbReference>
<accession>A0A1W0WLB9</accession>
<reference evidence="2" key="1">
    <citation type="submission" date="2017-01" db="EMBL/GenBank/DDBJ databases">
        <title>Comparative genomics of anhydrobiosis in the tardigrade Hypsibius dujardini.</title>
        <authorList>
            <person name="Yoshida Y."/>
            <person name="Koutsovoulos G."/>
            <person name="Laetsch D."/>
            <person name="Stevens L."/>
            <person name="Kumar S."/>
            <person name="Horikawa D."/>
            <person name="Ishino K."/>
            <person name="Komine S."/>
            <person name="Tomita M."/>
            <person name="Blaxter M."/>
            <person name="Arakawa K."/>
        </authorList>
    </citation>
    <scope>NUCLEOTIDE SEQUENCE [LARGE SCALE GENOMIC DNA]</scope>
    <source>
        <strain evidence="2">Z151</strain>
    </source>
</reference>